<accession>A0A2G9HL52</accession>
<dbReference type="EMBL" id="NKXS01001494">
    <property type="protein sequence ID" value="PIN18255.1"/>
    <property type="molecule type" value="Genomic_DNA"/>
</dbReference>
<gene>
    <name evidence="1" type="ORF">CDL12_09083</name>
</gene>
<dbReference type="AlphaFoldDB" id="A0A2G9HL52"/>
<sequence length="84" mass="9706">MLFSPLRYDKWIDLKKHEVRWCYKVEVFMSKRGNGAISFAMIKICVNERKGSEEGKSIKGNAIKNDKNVRKKEATETILALLTT</sequence>
<keyword evidence="2" id="KW-1185">Reference proteome</keyword>
<comment type="caution">
    <text evidence="1">The sequence shown here is derived from an EMBL/GenBank/DDBJ whole genome shotgun (WGS) entry which is preliminary data.</text>
</comment>
<evidence type="ECO:0000313" key="2">
    <source>
        <dbReference type="Proteomes" id="UP000231279"/>
    </source>
</evidence>
<protein>
    <submittedName>
        <fullName evidence="1">Uncharacterized protein</fullName>
    </submittedName>
</protein>
<reference evidence="2" key="1">
    <citation type="journal article" date="2018" name="Gigascience">
        <title>Genome assembly of the Pink Ipe (Handroanthus impetiginosus, Bignoniaceae), a highly valued, ecologically keystone Neotropical timber forest tree.</title>
        <authorList>
            <person name="Silva-Junior O.B."/>
            <person name="Grattapaglia D."/>
            <person name="Novaes E."/>
            <person name="Collevatti R.G."/>
        </authorList>
    </citation>
    <scope>NUCLEOTIDE SEQUENCE [LARGE SCALE GENOMIC DNA]</scope>
    <source>
        <strain evidence="2">cv. UFG-1</strain>
    </source>
</reference>
<name>A0A2G9HL52_9LAMI</name>
<evidence type="ECO:0000313" key="1">
    <source>
        <dbReference type="EMBL" id="PIN18255.1"/>
    </source>
</evidence>
<organism evidence="1 2">
    <name type="scientific">Handroanthus impetiginosus</name>
    <dbReference type="NCBI Taxonomy" id="429701"/>
    <lineage>
        <taxon>Eukaryota</taxon>
        <taxon>Viridiplantae</taxon>
        <taxon>Streptophyta</taxon>
        <taxon>Embryophyta</taxon>
        <taxon>Tracheophyta</taxon>
        <taxon>Spermatophyta</taxon>
        <taxon>Magnoliopsida</taxon>
        <taxon>eudicotyledons</taxon>
        <taxon>Gunneridae</taxon>
        <taxon>Pentapetalae</taxon>
        <taxon>asterids</taxon>
        <taxon>lamiids</taxon>
        <taxon>Lamiales</taxon>
        <taxon>Bignoniaceae</taxon>
        <taxon>Crescentiina</taxon>
        <taxon>Tabebuia alliance</taxon>
        <taxon>Handroanthus</taxon>
    </lineage>
</organism>
<proteinExistence type="predicted"/>
<dbReference type="Proteomes" id="UP000231279">
    <property type="component" value="Unassembled WGS sequence"/>
</dbReference>